<proteinExistence type="predicted"/>
<keyword evidence="1" id="KW-0472">Membrane</keyword>
<feature type="transmembrane region" description="Helical" evidence="1">
    <location>
        <begin position="80"/>
        <end position="102"/>
    </location>
</feature>
<evidence type="ECO:0000256" key="1">
    <source>
        <dbReference type="SAM" id="Phobius"/>
    </source>
</evidence>
<accession>A0A7C4JLY4</accession>
<dbReference type="AlphaFoldDB" id="A0A7C4JLY4"/>
<protein>
    <recommendedName>
        <fullName evidence="4">ECF transporter S component</fullName>
    </recommendedName>
</protein>
<comment type="caution">
    <text evidence="3">The sequence shown here is derived from an EMBL/GenBank/DDBJ whole genome shotgun (WGS) entry which is preliminary data.</text>
</comment>
<dbReference type="GO" id="GO:0016020">
    <property type="term" value="C:membrane"/>
    <property type="evidence" value="ECO:0007669"/>
    <property type="project" value="InterPro"/>
</dbReference>
<dbReference type="Pfam" id="PF07155">
    <property type="entry name" value="ECF-ribofla_trS"/>
    <property type="match status" value="1"/>
</dbReference>
<dbReference type="Gene3D" id="1.10.1760.20">
    <property type="match status" value="1"/>
</dbReference>
<keyword evidence="1" id="KW-1133">Transmembrane helix</keyword>
<evidence type="ECO:0000313" key="2">
    <source>
        <dbReference type="EMBL" id="HGQ59112.1"/>
    </source>
</evidence>
<feature type="transmembrane region" description="Helical" evidence="1">
    <location>
        <begin position="49"/>
        <end position="74"/>
    </location>
</feature>
<feature type="transmembrane region" description="Helical" evidence="1">
    <location>
        <begin position="227"/>
        <end position="248"/>
    </location>
</feature>
<dbReference type="PANTHER" id="PTHR37815">
    <property type="entry name" value="UPF0397 PROTEIN BC_2624-RELATED"/>
    <property type="match status" value="1"/>
</dbReference>
<gene>
    <name evidence="2" type="ORF">ENU09_00075</name>
    <name evidence="3" type="ORF">ENU20_05060</name>
</gene>
<keyword evidence="1" id="KW-0812">Transmembrane</keyword>
<dbReference type="EMBL" id="DTBP01000044">
    <property type="protein sequence ID" value="HGQ74426.1"/>
    <property type="molecule type" value="Genomic_DNA"/>
</dbReference>
<dbReference type="PANTHER" id="PTHR37815:SF3">
    <property type="entry name" value="UPF0397 PROTEIN SPR0429"/>
    <property type="match status" value="1"/>
</dbReference>
<reference evidence="3" key="1">
    <citation type="journal article" date="2020" name="mSystems">
        <title>Genome- and Community-Level Interaction Insights into Carbon Utilization and Element Cycling Functions of Hydrothermarchaeota in Hydrothermal Sediment.</title>
        <authorList>
            <person name="Zhou Z."/>
            <person name="Liu Y."/>
            <person name="Xu W."/>
            <person name="Pan J."/>
            <person name="Luo Z.H."/>
            <person name="Li M."/>
        </authorList>
    </citation>
    <scope>NUCLEOTIDE SEQUENCE [LARGE SCALE GENOMIC DNA]</scope>
    <source>
        <strain evidence="2">SpSt-638</strain>
        <strain evidence="3">SpSt-648</strain>
    </source>
</reference>
<name>A0A7C4JLY4_STAMA</name>
<evidence type="ECO:0000313" key="3">
    <source>
        <dbReference type="EMBL" id="HGQ74426.1"/>
    </source>
</evidence>
<evidence type="ECO:0008006" key="4">
    <source>
        <dbReference type="Google" id="ProtNLM"/>
    </source>
</evidence>
<dbReference type="EMBL" id="DTBE01000002">
    <property type="protein sequence ID" value="HGQ59112.1"/>
    <property type="molecule type" value="Genomic_DNA"/>
</dbReference>
<organism evidence="3">
    <name type="scientific">Staphylothermus marinus</name>
    <dbReference type="NCBI Taxonomy" id="2280"/>
    <lineage>
        <taxon>Archaea</taxon>
        <taxon>Thermoproteota</taxon>
        <taxon>Thermoprotei</taxon>
        <taxon>Desulfurococcales</taxon>
        <taxon>Desulfurococcaceae</taxon>
        <taxon>Staphylothermus</taxon>
    </lineage>
</organism>
<feature type="transmembrane region" description="Helical" evidence="1">
    <location>
        <begin position="114"/>
        <end position="138"/>
    </location>
</feature>
<feature type="transmembrane region" description="Helical" evidence="1">
    <location>
        <begin position="158"/>
        <end position="181"/>
    </location>
</feature>
<feature type="transmembrane region" description="Helical" evidence="1">
    <location>
        <begin position="15"/>
        <end position="37"/>
    </location>
</feature>
<dbReference type="InterPro" id="IPR009825">
    <property type="entry name" value="ECF_substrate-spec-like"/>
</dbReference>
<feature type="transmembrane region" description="Helical" evidence="1">
    <location>
        <begin position="188"/>
        <end position="207"/>
    </location>
</feature>
<sequence length="257" mass="27477">MGGVVRRDHGGRARLAIDIAVFTAAVYAATVAIQIYQPATGGYFNLGESVIYVAALLKSPLVAAFAGGVGAALADISTGYGIFAPGTLIIKFIEGFVAGTLIRKLSGKNTPFIHNLLTIIACILYPALIVVFATIYWAGEAYYGPSEFLMKTLEPPLINIPLFLWIIIAFSLAVATIYVLLKRLVKGIEPPILLIAGFIMVLGYFLYEFFYSNPATGRDPWAATAEIPINIGQAVIGASIAIPVSGWLRRAGYGKQT</sequence>